<proteinExistence type="predicted"/>
<sequence length="125" mass="14220">MVMEASRAEYLANDKFKSQVGQKNYPLRPLDRHRLELVRRSSSETKLEESKEQCLQDSVLSSDMQLLLSMGFSYLQANEAYSIETGSSSRSKGKATDLIIIDRCPKSSTAVWVSVFHWQWPDSLA</sequence>
<evidence type="ECO:0000313" key="1">
    <source>
        <dbReference type="EMBL" id="KAK9029303.1"/>
    </source>
</evidence>
<dbReference type="EMBL" id="JBBPBN010000011">
    <property type="protein sequence ID" value="KAK9029303.1"/>
    <property type="molecule type" value="Genomic_DNA"/>
</dbReference>
<dbReference type="Proteomes" id="UP001396334">
    <property type="component" value="Unassembled WGS sequence"/>
</dbReference>
<protein>
    <submittedName>
        <fullName evidence="1">Uncharacterized protein</fullName>
    </submittedName>
</protein>
<gene>
    <name evidence="1" type="ORF">V6N11_026422</name>
</gene>
<reference evidence="1 2" key="1">
    <citation type="journal article" date="2024" name="G3 (Bethesda)">
        <title>Genome assembly of Hibiscus sabdariffa L. provides insights into metabolisms of medicinal natural products.</title>
        <authorList>
            <person name="Kim T."/>
        </authorList>
    </citation>
    <scope>NUCLEOTIDE SEQUENCE [LARGE SCALE GENOMIC DNA]</scope>
    <source>
        <strain evidence="1">TK-2024</strain>
        <tissue evidence="1">Old leaves</tissue>
    </source>
</reference>
<evidence type="ECO:0000313" key="2">
    <source>
        <dbReference type="Proteomes" id="UP001396334"/>
    </source>
</evidence>
<comment type="caution">
    <text evidence="1">The sequence shown here is derived from an EMBL/GenBank/DDBJ whole genome shotgun (WGS) entry which is preliminary data.</text>
</comment>
<organism evidence="1 2">
    <name type="scientific">Hibiscus sabdariffa</name>
    <name type="common">roselle</name>
    <dbReference type="NCBI Taxonomy" id="183260"/>
    <lineage>
        <taxon>Eukaryota</taxon>
        <taxon>Viridiplantae</taxon>
        <taxon>Streptophyta</taxon>
        <taxon>Embryophyta</taxon>
        <taxon>Tracheophyta</taxon>
        <taxon>Spermatophyta</taxon>
        <taxon>Magnoliopsida</taxon>
        <taxon>eudicotyledons</taxon>
        <taxon>Gunneridae</taxon>
        <taxon>Pentapetalae</taxon>
        <taxon>rosids</taxon>
        <taxon>malvids</taxon>
        <taxon>Malvales</taxon>
        <taxon>Malvaceae</taxon>
        <taxon>Malvoideae</taxon>
        <taxon>Hibiscus</taxon>
    </lineage>
</organism>
<name>A0ABR2SWI0_9ROSI</name>
<accession>A0ABR2SWI0</accession>
<keyword evidence="2" id="KW-1185">Reference proteome</keyword>